<accession>A0A105NE31</accession>
<dbReference type="GeneID" id="93058179"/>
<reference evidence="2 4" key="2">
    <citation type="submission" date="2015-11" db="EMBL/GenBank/DDBJ databases">
        <authorList>
            <person name="Sahl J."/>
            <person name="Wagner D."/>
            <person name="Keim P."/>
        </authorList>
    </citation>
    <scope>NUCLEOTIDE SEQUENCE [LARGE SCALE GENOMIC DNA]</scope>
    <source>
        <strain evidence="2 4">MSMB1157</strain>
    </source>
</reference>
<evidence type="ECO:0000313" key="2">
    <source>
        <dbReference type="EMBL" id="KWZ58171.1"/>
    </source>
</evidence>
<reference evidence="1 3" key="1">
    <citation type="submission" date="2015-11" db="EMBL/GenBank/DDBJ databases">
        <title>Expanding the genomic diversity of Burkholderia species for the development of highly accurate diagnostics.</title>
        <authorList>
            <person name="Sahl J."/>
            <person name="Keim P."/>
            <person name="Wagner D."/>
        </authorList>
    </citation>
    <scope>NUCLEOTIDE SEQUENCE [LARGE SCALE GENOMIC DNA]</scope>
    <source>
        <strain evidence="1 3">MSMB2087WGS</strain>
    </source>
</reference>
<dbReference type="EMBL" id="LPHD01000186">
    <property type="protein sequence ID" value="KWA74116.1"/>
    <property type="molecule type" value="Genomic_DNA"/>
</dbReference>
<dbReference type="AlphaFoldDB" id="A0A105NE31"/>
<organism evidence="2 4">
    <name type="scientific">Burkholderia ubonensis</name>
    <dbReference type="NCBI Taxonomy" id="101571"/>
    <lineage>
        <taxon>Bacteria</taxon>
        <taxon>Pseudomonadati</taxon>
        <taxon>Pseudomonadota</taxon>
        <taxon>Betaproteobacteria</taxon>
        <taxon>Burkholderiales</taxon>
        <taxon>Burkholderiaceae</taxon>
        <taxon>Burkholderia</taxon>
        <taxon>Burkholderia cepacia complex</taxon>
    </lineage>
</organism>
<dbReference type="EMBL" id="LNJU01000004">
    <property type="protein sequence ID" value="KWZ58171.1"/>
    <property type="molecule type" value="Genomic_DNA"/>
</dbReference>
<evidence type="ECO:0000313" key="1">
    <source>
        <dbReference type="EMBL" id="KWA74116.1"/>
    </source>
</evidence>
<comment type="caution">
    <text evidence="2">The sequence shown here is derived from an EMBL/GenBank/DDBJ whole genome shotgun (WGS) entry which is preliminary data.</text>
</comment>
<dbReference type="RefSeq" id="WP_038740699.1">
    <property type="nucleotide sequence ID" value="NZ_LNJU01000004.1"/>
</dbReference>
<dbReference type="Proteomes" id="UP000060630">
    <property type="component" value="Unassembled WGS sequence"/>
</dbReference>
<dbReference type="Proteomes" id="UP000070119">
    <property type="component" value="Unassembled WGS sequence"/>
</dbReference>
<evidence type="ECO:0000313" key="4">
    <source>
        <dbReference type="Proteomes" id="UP000070119"/>
    </source>
</evidence>
<protein>
    <submittedName>
        <fullName evidence="2">Uncharacterized protein</fullName>
    </submittedName>
</protein>
<name>A0A105NE31_9BURK</name>
<sequence length="64" mass="7257">MAYVIIAAQDIRDIRERLGANKLTDDDVKFVDLLLQRAHRTAEIHAAADRLTVDRLPIGFDLVK</sequence>
<evidence type="ECO:0000313" key="3">
    <source>
        <dbReference type="Proteomes" id="UP000060630"/>
    </source>
</evidence>
<proteinExistence type="predicted"/>
<gene>
    <name evidence="2" type="ORF">WK57_22430</name>
    <name evidence="1" type="ORF">WL29_02735</name>
</gene>